<comment type="caution">
    <text evidence="14">The sequence shown here is derived from an EMBL/GenBank/DDBJ whole genome shotgun (WGS) entry which is preliminary data.</text>
</comment>
<evidence type="ECO:0000256" key="8">
    <source>
        <dbReference type="ARBA" id="ARBA00022842"/>
    </source>
</evidence>
<dbReference type="InterPro" id="IPR051547">
    <property type="entry name" value="TDP2-like"/>
</dbReference>
<keyword evidence="9" id="KW-0234">DNA repair</keyword>
<dbReference type="PANTHER" id="PTHR15822">
    <property type="entry name" value="TRAF AND TNF RECEPTOR-ASSOCIATED PROTEIN"/>
    <property type="match status" value="1"/>
</dbReference>
<dbReference type="GO" id="GO:0003697">
    <property type="term" value="F:single-stranded DNA binding"/>
    <property type="evidence" value="ECO:0007669"/>
    <property type="project" value="TreeGrafter"/>
</dbReference>
<dbReference type="GO" id="GO:0070260">
    <property type="term" value="F:5'-tyrosyl-DNA phosphodiesterase activity"/>
    <property type="evidence" value="ECO:0007669"/>
    <property type="project" value="TreeGrafter"/>
</dbReference>
<comment type="cofactor">
    <cofactor evidence="2">
        <name>Mg(2+)</name>
        <dbReference type="ChEBI" id="CHEBI:18420"/>
    </cofactor>
</comment>
<dbReference type="SUPFAM" id="SSF56219">
    <property type="entry name" value="DNase I-like"/>
    <property type="match status" value="1"/>
</dbReference>
<organism evidence="14 15">
    <name type="scientific">Steinernema hermaphroditum</name>
    <dbReference type="NCBI Taxonomy" id="289476"/>
    <lineage>
        <taxon>Eukaryota</taxon>
        <taxon>Metazoa</taxon>
        <taxon>Ecdysozoa</taxon>
        <taxon>Nematoda</taxon>
        <taxon>Chromadorea</taxon>
        <taxon>Rhabditida</taxon>
        <taxon>Tylenchina</taxon>
        <taxon>Panagrolaimomorpha</taxon>
        <taxon>Strongyloidoidea</taxon>
        <taxon>Steinernematidae</taxon>
        <taxon>Steinernema</taxon>
    </lineage>
</organism>
<dbReference type="InterPro" id="IPR009060">
    <property type="entry name" value="UBA-like_sf"/>
</dbReference>
<evidence type="ECO:0000256" key="1">
    <source>
        <dbReference type="ARBA" id="ARBA00001936"/>
    </source>
</evidence>
<dbReference type="GO" id="GO:0046872">
    <property type="term" value="F:metal ion binding"/>
    <property type="evidence" value="ECO:0007669"/>
    <property type="project" value="UniProtKB-KW"/>
</dbReference>
<dbReference type="Pfam" id="PF14555">
    <property type="entry name" value="UBA_4"/>
    <property type="match status" value="1"/>
</dbReference>
<feature type="signal peptide" evidence="12">
    <location>
        <begin position="1"/>
        <end position="17"/>
    </location>
</feature>
<evidence type="ECO:0000256" key="5">
    <source>
        <dbReference type="ARBA" id="ARBA00022723"/>
    </source>
</evidence>
<dbReference type="CDD" id="cd14672">
    <property type="entry name" value="UBA_ceTYDP2_like"/>
    <property type="match status" value="1"/>
</dbReference>
<evidence type="ECO:0000313" key="15">
    <source>
        <dbReference type="Proteomes" id="UP001175271"/>
    </source>
</evidence>
<evidence type="ECO:0000256" key="7">
    <source>
        <dbReference type="ARBA" id="ARBA00022801"/>
    </source>
</evidence>
<comment type="subcellular location">
    <subcellularLocation>
        <location evidence="3">Nucleus</location>
        <location evidence="3">PML body</location>
    </subcellularLocation>
</comment>
<dbReference type="CDD" id="cd09080">
    <property type="entry name" value="TDP2"/>
    <property type="match status" value="1"/>
</dbReference>
<reference evidence="14" key="1">
    <citation type="submission" date="2023-06" db="EMBL/GenBank/DDBJ databases">
        <title>Genomic analysis of the entomopathogenic nematode Steinernema hermaphroditum.</title>
        <authorList>
            <person name="Schwarz E.M."/>
            <person name="Heppert J.K."/>
            <person name="Baniya A."/>
            <person name="Schwartz H.T."/>
            <person name="Tan C.-H."/>
            <person name="Antoshechkin I."/>
            <person name="Sternberg P.W."/>
            <person name="Goodrich-Blair H."/>
            <person name="Dillman A.R."/>
        </authorList>
    </citation>
    <scope>NUCLEOTIDE SEQUENCE</scope>
    <source>
        <strain evidence="14">PS9179</strain>
        <tissue evidence="14">Whole animal</tissue>
    </source>
</reference>
<dbReference type="AlphaFoldDB" id="A0AA39IJK1"/>
<dbReference type="Pfam" id="PF03372">
    <property type="entry name" value="Exo_endo_phos"/>
    <property type="match status" value="1"/>
</dbReference>
<feature type="chain" id="PRO_5041296304" description="Endonuclease/exonuclease/phosphatase domain-containing protein" evidence="12">
    <location>
        <begin position="18"/>
        <end position="504"/>
    </location>
</feature>
<evidence type="ECO:0000256" key="3">
    <source>
        <dbReference type="ARBA" id="ARBA00004322"/>
    </source>
</evidence>
<evidence type="ECO:0000256" key="6">
    <source>
        <dbReference type="ARBA" id="ARBA00022763"/>
    </source>
</evidence>
<dbReference type="GO" id="GO:0016605">
    <property type="term" value="C:PML body"/>
    <property type="evidence" value="ECO:0007669"/>
    <property type="project" value="UniProtKB-SubCell"/>
</dbReference>
<evidence type="ECO:0000256" key="12">
    <source>
        <dbReference type="SAM" id="SignalP"/>
    </source>
</evidence>
<evidence type="ECO:0000256" key="4">
    <source>
        <dbReference type="ARBA" id="ARBA00022722"/>
    </source>
</evidence>
<keyword evidence="10" id="KW-0539">Nucleus</keyword>
<dbReference type="Proteomes" id="UP001175271">
    <property type="component" value="Unassembled WGS sequence"/>
</dbReference>
<keyword evidence="15" id="KW-1185">Reference proteome</keyword>
<evidence type="ECO:0000256" key="2">
    <source>
        <dbReference type="ARBA" id="ARBA00001946"/>
    </source>
</evidence>
<feature type="domain" description="Endonuclease/exonuclease/phosphatase" evidence="13">
    <location>
        <begin position="258"/>
        <end position="493"/>
    </location>
</feature>
<keyword evidence="8" id="KW-0460">Magnesium</keyword>
<evidence type="ECO:0000313" key="14">
    <source>
        <dbReference type="EMBL" id="KAK0424269.1"/>
    </source>
</evidence>
<evidence type="ECO:0000256" key="11">
    <source>
        <dbReference type="SAM" id="MobiDB-lite"/>
    </source>
</evidence>
<evidence type="ECO:0000256" key="9">
    <source>
        <dbReference type="ARBA" id="ARBA00023204"/>
    </source>
</evidence>
<sequence>MKRLLLLLPFLLLAANADTHSRCYKCASLHVIMNWHRYFGVLNEMESIVEESCVNDTAVHEFVRCKGSCLTLNITGTTKSGNPYVAGVLRGCETHFWRKAHNVSEGEKECLVRNKEYRGREYTAEYCFCRGNHCNGPKPESPEFKAAHYCLPAMASEQINYEKVMADFVEVTNTDEACAHFFLQDTNWNLQEGVAAYFSTLNAVGPVIERQENRHEDSQGKIIDLVSSEEEEEAGPSPSKRARGAQCDPSSVKELGVVSWNIDGTEMATLNTRMKAVLCIIARLNPEVILLQEVVPQALLFLQQNLGKMYNIMEGAAVSQGEAFPYFTAVIISKNIRIEKSSFQPFRNTGMGRGLQVVECNYSGLPVKIVNCHLESMKDFSEQRKAQFKELMGTLKKFADEDSEAVVVGGGDLNIRDAEIEAYPNGIKDAWMEAGSEGKERWTWDTSKNDNKFKGSVRARFDRLYYTGPLNHADFSLHGQKRIRNLGMFPSDHWAVSCRLYRTE</sequence>
<keyword evidence="5" id="KW-0479">Metal-binding</keyword>
<gene>
    <name evidence="14" type="ORF">QR680_008584</name>
</gene>
<keyword evidence="6" id="KW-0227">DNA damage</keyword>
<keyword evidence="12" id="KW-0732">Signal</keyword>
<dbReference type="Gene3D" id="3.60.10.10">
    <property type="entry name" value="Endonuclease/exonuclease/phosphatase"/>
    <property type="match status" value="1"/>
</dbReference>
<accession>A0AA39IJK1</accession>
<dbReference type="GO" id="GO:0006302">
    <property type="term" value="P:double-strand break repair"/>
    <property type="evidence" value="ECO:0007669"/>
    <property type="project" value="TreeGrafter"/>
</dbReference>
<protein>
    <recommendedName>
        <fullName evidence="13">Endonuclease/exonuclease/phosphatase domain-containing protein</fullName>
    </recommendedName>
</protein>
<dbReference type="GO" id="GO:0004518">
    <property type="term" value="F:nuclease activity"/>
    <property type="evidence" value="ECO:0007669"/>
    <property type="project" value="UniProtKB-KW"/>
</dbReference>
<dbReference type="PANTHER" id="PTHR15822:SF4">
    <property type="entry name" value="TYROSYL-DNA PHOSPHODIESTERASE 2"/>
    <property type="match status" value="1"/>
</dbReference>
<dbReference type="GO" id="GO:0005737">
    <property type="term" value="C:cytoplasm"/>
    <property type="evidence" value="ECO:0007669"/>
    <property type="project" value="TreeGrafter"/>
</dbReference>
<comment type="cofactor">
    <cofactor evidence="1">
        <name>Mn(2+)</name>
        <dbReference type="ChEBI" id="CHEBI:29035"/>
    </cofactor>
</comment>
<keyword evidence="4" id="KW-0540">Nuclease</keyword>
<dbReference type="InterPro" id="IPR005135">
    <property type="entry name" value="Endo/exonuclease/phosphatase"/>
</dbReference>
<dbReference type="Gene3D" id="1.10.8.10">
    <property type="entry name" value="DNA helicase RuvA subunit, C-terminal domain"/>
    <property type="match status" value="1"/>
</dbReference>
<keyword evidence="7" id="KW-0378">Hydrolase</keyword>
<evidence type="ECO:0000256" key="10">
    <source>
        <dbReference type="ARBA" id="ARBA00023242"/>
    </source>
</evidence>
<dbReference type="SUPFAM" id="SSF46934">
    <property type="entry name" value="UBA-like"/>
    <property type="match status" value="1"/>
</dbReference>
<name>A0AA39IJK1_9BILA</name>
<evidence type="ECO:0000259" key="13">
    <source>
        <dbReference type="Pfam" id="PF03372"/>
    </source>
</evidence>
<feature type="region of interest" description="Disordered" evidence="11">
    <location>
        <begin position="225"/>
        <end position="248"/>
    </location>
</feature>
<dbReference type="InterPro" id="IPR036691">
    <property type="entry name" value="Endo/exonu/phosph_ase_sf"/>
</dbReference>
<proteinExistence type="predicted"/>
<dbReference type="EMBL" id="JAUCMV010000001">
    <property type="protein sequence ID" value="KAK0424269.1"/>
    <property type="molecule type" value="Genomic_DNA"/>
</dbReference>